<feature type="transmembrane region" description="Helical" evidence="7">
    <location>
        <begin position="484"/>
        <end position="503"/>
    </location>
</feature>
<dbReference type="OrthoDB" id="6581954at2759"/>
<feature type="transmembrane region" description="Helical" evidence="7">
    <location>
        <begin position="188"/>
        <end position="206"/>
    </location>
</feature>
<evidence type="ECO:0000256" key="7">
    <source>
        <dbReference type="SAM" id="Phobius"/>
    </source>
</evidence>
<feature type="transmembrane region" description="Helical" evidence="7">
    <location>
        <begin position="391"/>
        <end position="416"/>
    </location>
</feature>
<evidence type="ECO:0000256" key="4">
    <source>
        <dbReference type="ARBA" id="ARBA00022989"/>
    </source>
</evidence>
<keyword evidence="4 7" id="KW-1133">Transmembrane helix</keyword>
<feature type="transmembrane region" description="Helical" evidence="7">
    <location>
        <begin position="457"/>
        <end position="478"/>
    </location>
</feature>
<feature type="transmembrane region" description="Helical" evidence="7">
    <location>
        <begin position="351"/>
        <end position="379"/>
    </location>
</feature>
<evidence type="ECO:0000313" key="8">
    <source>
        <dbReference type="EMBL" id="USP77272.1"/>
    </source>
</evidence>
<dbReference type="PANTHER" id="PTHR11616">
    <property type="entry name" value="SODIUM/CHLORIDE DEPENDENT TRANSPORTER"/>
    <property type="match status" value="1"/>
</dbReference>
<dbReference type="InterPro" id="IPR037272">
    <property type="entry name" value="SNS_sf"/>
</dbReference>
<reference evidence="8" key="1">
    <citation type="submission" date="2021-12" db="EMBL/GenBank/DDBJ databases">
        <title>Curvularia clavata genome.</title>
        <authorList>
            <person name="Cao Y."/>
        </authorList>
    </citation>
    <scope>NUCLEOTIDE SEQUENCE</scope>
    <source>
        <strain evidence="8">Yc1106</strain>
    </source>
</reference>
<evidence type="ECO:0000256" key="5">
    <source>
        <dbReference type="ARBA" id="ARBA00023136"/>
    </source>
</evidence>
<organism evidence="8 9">
    <name type="scientific">Curvularia clavata</name>
    <dbReference type="NCBI Taxonomy" id="95742"/>
    <lineage>
        <taxon>Eukaryota</taxon>
        <taxon>Fungi</taxon>
        <taxon>Dikarya</taxon>
        <taxon>Ascomycota</taxon>
        <taxon>Pezizomycotina</taxon>
        <taxon>Dothideomycetes</taxon>
        <taxon>Pleosporomycetidae</taxon>
        <taxon>Pleosporales</taxon>
        <taxon>Pleosporineae</taxon>
        <taxon>Pleosporaceae</taxon>
        <taxon>Curvularia</taxon>
    </lineage>
</organism>
<feature type="transmembrane region" description="Helical" evidence="7">
    <location>
        <begin position="422"/>
        <end position="445"/>
    </location>
</feature>
<sequence length="675" mass="74787">MAMRTLRKLGDYIAPPAAKGEDGRDEWPSRAAFLLAAMGGCAGQGNLLRYPSVLYNNYGLQWFIPYLLAVFLIAIPALILEVAIGQAYRGGTVIAFNNVHRRLKGVGMGPVIVSFLVVQYFTVNLAWIMQYFRWSFTSPLPWENRIEEFYYQDVLQRGEINEGSLSADGNSVARFTGYPNGALLGETVGWSVFVWFLIWISIFRGVGMTGRVVYFTMGLPIVTTIIFVGRALSLENAREGVDLVWRTWRSDQLASGTVWQTAVGQVFFSTGIGFGYFTSYASYNTKYSNAVMDACLICGSNVLFENFAAFAVFGVVGFLGRWPQDGERLGAFVVGFLTLPEAVLQMPGANFWAVLLFFTLVVLGFSSAFVMLDVVVTLICDSGMVKASRPVVVTTLTVICFLMCLPYCTEFGYYMLDGIDRWVNNVALIFVVWSEVSSATTVYRWKDIVDQTGFPAFVIYNTGFFGAQVLGISLAHGISNPGAGAGAGIGFYFLMALVAVIIARTPDIHAPSFWNRTAFTRKFWYLAFYSGNQLRRDLNVIVGRGKNWKIPAFMPFLLRYLSGPVLAIILSFAFPEFHQLRYDPMMIAGFILSILTILVILLGLVMPRYYDAFIPVHRRSEGTEPTVPMQTKGELAGKPITETVAAEHGGSGVMRDSFSGQGLGDEKHIKTTRVK</sequence>
<dbReference type="PRINTS" id="PR00176">
    <property type="entry name" value="NANEUSMPORT"/>
</dbReference>
<evidence type="ECO:0008006" key="10">
    <source>
        <dbReference type="Google" id="ProtNLM"/>
    </source>
</evidence>
<feature type="transmembrane region" description="Helical" evidence="7">
    <location>
        <begin position="586"/>
        <end position="610"/>
    </location>
</feature>
<evidence type="ECO:0000256" key="3">
    <source>
        <dbReference type="ARBA" id="ARBA00022692"/>
    </source>
</evidence>
<dbReference type="SUPFAM" id="SSF161070">
    <property type="entry name" value="SNF-like"/>
    <property type="match status" value="1"/>
</dbReference>
<dbReference type="PROSITE" id="PS50267">
    <property type="entry name" value="NA_NEUROTRAN_SYMP_3"/>
    <property type="match status" value="1"/>
</dbReference>
<dbReference type="EMBL" id="CP089276">
    <property type="protein sequence ID" value="USP77272.1"/>
    <property type="molecule type" value="Genomic_DNA"/>
</dbReference>
<dbReference type="PANTHER" id="PTHR11616:SF240">
    <property type="entry name" value="BLOATED TUBULES, ISOFORM B-RELATED"/>
    <property type="match status" value="1"/>
</dbReference>
<evidence type="ECO:0000256" key="1">
    <source>
        <dbReference type="ARBA" id="ARBA00004141"/>
    </source>
</evidence>
<dbReference type="Proteomes" id="UP001056012">
    <property type="component" value="Chromosome 3"/>
</dbReference>
<dbReference type="AlphaFoldDB" id="A0A9Q9DS33"/>
<protein>
    <recommendedName>
        <fullName evidence="10">SNF-domain-containing protein</fullName>
    </recommendedName>
</protein>
<accession>A0A9Q9DS33</accession>
<dbReference type="GO" id="GO:0035725">
    <property type="term" value="P:sodium ion transmembrane transport"/>
    <property type="evidence" value="ECO:0007669"/>
    <property type="project" value="TreeGrafter"/>
</dbReference>
<dbReference type="GO" id="GO:0005886">
    <property type="term" value="C:plasma membrane"/>
    <property type="evidence" value="ECO:0007669"/>
    <property type="project" value="TreeGrafter"/>
</dbReference>
<feature type="transmembrane region" description="Helical" evidence="7">
    <location>
        <begin position="62"/>
        <end position="84"/>
    </location>
</feature>
<dbReference type="Pfam" id="PF00209">
    <property type="entry name" value="SNF"/>
    <property type="match status" value="1"/>
</dbReference>
<feature type="transmembrane region" description="Helical" evidence="7">
    <location>
        <begin position="31"/>
        <end position="50"/>
    </location>
</feature>
<evidence type="ECO:0000256" key="6">
    <source>
        <dbReference type="SAM" id="MobiDB-lite"/>
    </source>
</evidence>
<feature type="transmembrane region" description="Helical" evidence="7">
    <location>
        <begin position="105"/>
        <end position="129"/>
    </location>
</feature>
<feature type="transmembrane region" description="Helical" evidence="7">
    <location>
        <begin position="213"/>
        <end position="233"/>
    </location>
</feature>
<feature type="transmembrane region" description="Helical" evidence="7">
    <location>
        <begin position="556"/>
        <end position="574"/>
    </location>
</feature>
<keyword evidence="5 7" id="KW-0472">Membrane</keyword>
<feature type="region of interest" description="Disordered" evidence="6">
    <location>
        <begin position="650"/>
        <end position="675"/>
    </location>
</feature>
<name>A0A9Q9DS33_CURCL</name>
<keyword evidence="9" id="KW-1185">Reference proteome</keyword>
<dbReference type="InterPro" id="IPR000175">
    <property type="entry name" value="Na/ntran_symport"/>
</dbReference>
<gene>
    <name evidence="8" type="ORF">yc1106_04546</name>
</gene>
<proteinExistence type="predicted"/>
<keyword evidence="3 7" id="KW-0812">Transmembrane</keyword>
<dbReference type="VEuPathDB" id="FungiDB:yc1106_04546"/>
<feature type="transmembrane region" description="Helical" evidence="7">
    <location>
        <begin position="253"/>
        <end position="278"/>
    </location>
</feature>
<feature type="transmembrane region" description="Helical" evidence="7">
    <location>
        <begin position="290"/>
        <end position="319"/>
    </location>
</feature>
<evidence type="ECO:0000313" key="9">
    <source>
        <dbReference type="Proteomes" id="UP001056012"/>
    </source>
</evidence>
<evidence type="ECO:0000256" key="2">
    <source>
        <dbReference type="ARBA" id="ARBA00022448"/>
    </source>
</evidence>
<dbReference type="CDD" id="cd11554">
    <property type="entry name" value="SLC6sbd_u2"/>
    <property type="match status" value="1"/>
</dbReference>
<comment type="subcellular location">
    <subcellularLocation>
        <location evidence="1">Membrane</location>
        <topology evidence="1">Multi-pass membrane protein</topology>
    </subcellularLocation>
</comment>
<keyword evidence="2" id="KW-0813">Transport</keyword>